<evidence type="ECO:0000313" key="4">
    <source>
        <dbReference type="EMBL" id="KAB2582276.1"/>
    </source>
</evidence>
<dbReference type="PANTHER" id="PTHR43877">
    <property type="entry name" value="AMINOALKYLPHOSPHONATE N-ACETYLTRANSFERASE-RELATED-RELATED"/>
    <property type="match status" value="1"/>
</dbReference>
<dbReference type="CDD" id="cd04301">
    <property type="entry name" value="NAT_SF"/>
    <property type="match status" value="1"/>
</dbReference>
<dbReference type="InterPro" id="IPR016181">
    <property type="entry name" value="Acyl_CoA_acyltransferase"/>
</dbReference>
<dbReference type="SUPFAM" id="SSF55729">
    <property type="entry name" value="Acyl-CoA N-acyltransferases (Nat)"/>
    <property type="match status" value="1"/>
</dbReference>
<keyword evidence="1 4" id="KW-0808">Transferase</keyword>
<reference evidence="5" key="2">
    <citation type="submission" date="2023-08" db="EMBL/GenBank/DDBJ databases">
        <title>Isolation and Characterization of Rhodococcus erythropolis MGMM8.</title>
        <authorList>
            <person name="Diabankana R.G.C."/>
            <person name="Afordoanyi D.M."/>
            <person name="Validov S.Z."/>
        </authorList>
    </citation>
    <scope>NUCLEOTIDE SEQUENCE</scope>
    <source>
        <strain evidence="5">MGMM8</strain>
    </source>
</reference>
<evidence type="ECO:0000259" key="3">
    <source>
        <dbReference type="PROSITE" id="PS51186"/>
    </source>
</evidence>
<evidence type="ECO:0000256" key="1">
    <source>
        <dbReference type="ARBA" id="ARBA00022679"/>
    </source>
</evidence>
<dbReference type="EMBL" id="MRBO01000710">
    <property type="protein sequence ID" value="KAB2582276.1"/>
    <property type="molecule type" value="Genomic_DNA"/>
</dbReference>
<dbReference type="PROSITE" id="PS51186">
    <property type="entry name" value="GNAT"/>
    <property type="match status" value="1"/>
</dbReference>
<organism evidence="4 6">
    <name type="scientific">Rhodococcus erythropolis</name>
    <name type="common">Arthrobacter picolinophilus</name>
    <dbReference type="NCBI Taxonomy" id="1833"/>
    <lineage>
        <taxon>Bacteria</taxon>
        <taxon>Bacillati</taxon>
        <taxon>Actinomycetota</taxon>
        <taxon>Actinomycetes</taxon>
        <taxon>Mycobacteriales</taxon>
        <taxon>Nocardiaceae</taxon>
        <taxon>Rhodococcus</taxon>
        <taxon>Rhodococcus erythropolis group</taxon>
    </lineage>
</organism>
<dbReference type="Pfam" id="PF00583">
    <property type="entry name" value="Acetyltransf_1"/>
    <property type="match status" value="1"/>
</dbReference>
<dbReference type="RefSeq" id="WP_019744853.1">
    <property type="nucleotide sequence ID" value="NZ_CP070870.1"/>
</dbReference>
<sequence>MRIEIDDLSRDVVRALLTEHLADMHATSPADSVHALDITGLTDSSVTMWTLWSEGDDLLGCVALKERSSTGGEIKSMRTSSVARGRGVGTRLLQHVVDESRQRGYRQLELETGTQDFFDPARRLYARFGFVPSPPFGNYREDPNSAFFVLTL</sequence>
<gene>
    <name evidence="4" type="ORF">BS297_26555</name>
    <name evidence="5" type="ORF">QIE55_22365</name>
</gene>
<dbReference type="EMBL" id="CP124545">
    <property type="protein sequence ID" value="WGV48262.1"/>
    <property type="molecule type" value="Genomic_DNA"/>
</dbReference>
<dbReference type="InterPro" id="IPR050832">
    <property type="entry name" value="Bact_Acetyltransf"/>
</dbReference>
<dbReference type="InterPro" id="IPR000182">
    <property type="entry name" value="GNAT_dom"/>
</dbReference>
<dbReference type="AlphaFoldDB" id="A0A0C2VKN2"/>
<accession>A0A0C2VKN2</accession>
<dbReference type="Proteomes" id="UP001230933">
    <property type="component" value="Chromosome"/>
</dbReference>
<reference evidence="4 6" key="1">
    <citation type="journal article" date="2017" name="Poromechanics V (2013)">
        <title>Genomic Characterization of the Arsenic-Tolerant Actinobacterium, &lt;i&gt;Rhodococcus erythropolis&lt;/i&gt; S43.</title>
        <authorList>
            <person name="Retamal-Morales G."/>
            <person name="Mehnert M."/>
            <person name="Schwabe R."/>
            <person name="Tischler D."/>
            <person name="Schloemann M."/>
            <person name="Levican G.J."/>
        </authorList>
    </citation>
    <scope>NUCLEOTIDE SEQUENCE [LARGE SCALE GENOMIC DNA]</scope>
    <source>
        <strain evidence="4 6">S43</strain>
    </source>
</reference>
<protein>
    <submittedName>
        <fullName evidence="4">GNAT family N-acetyltransferase</fullName>
    </submittedName>
</protein>
<feature type="domain" description="N-acetyltransferase" evidence="3">
    <location>
        <begin position="3"/>
        <end position="152"/>
    </location>
</feature>
<dbReference type="GO" id="GO:0016747">
    <property type="term" value="F:acyltransferase activity, transferring groups other than amino-acyl groups"/>
    <property type="evidence" value="ECO:0007669"/>
    <property type="project" value="InterPro"/>
</dbReference>
<evidence type="ECO:0000256" key="2">
    <source>
        <dbReference type="ARBA" id="ARBA00023315"/>
    </source>
</evidence>
<evidence type="ECO:0000313" key="5">
    <source>
        <dbReference type="EMBL" id="WGV48262.1"/>
    </source>
</evidence>
<keyword evidence="2" id="KW-0012">Acyltransferase</keyword>
<dbReference type="PANTHER" id="PTHR43877:SF5">
    <property type="entry name" value="BLL8307 PROTEIN"/>
    <property type="match status" value="1"/>
</dbReference>
<proteinExistence type="predicted"/>
<dbReference type="Gene3D" id="3.40.630.30">
    <property type="match status" value="1"/>
</dbReference>
<evidence type="ECO:0000313" key="6">
    <source>
        <dbReference type="Proteomes" id="UP000325576"/>
    </source>
</evidence>
<dbReference type="Proteomes" id="UP000325576">
    <property type="component" value="Unassembled WGS sequence"/>
</dbReference>
<dbReference type="OMA" id="ADMYATS"/>
<name>A0A0C2VKN2_RHOER</name>